<dbReference type="InterPro" id="IPR043502">
    <property type="entry name" value="DNA/RNA_pol_sf"/>
</dbReference>
<dbReference type="PANTHER" id="PTHR37984:SF7">
    <property type="entry name" value="INTEGRASE CATALYTIC DOMAIN-CONTAINING PROTEIN"/>
    <property type="match status" value="1"/>
</dbReference>
<dbReference type="AlphaFoldDB" id="A0A8X6NFI3"/>
<evidence type="ECO:0000313" key="5">
    <source>
        <dbReference type="Proteomes" id="UP000887013"/>
    </source>
</evidence>
<keyword evidence="1" id="KW-1133">Transmembrane helix</keyword>
<feature type="domain" description="Reverse transcriptase" evidence="3">
    <location>
        <begin position="341"/>
        <end position="442"/>
    </location>
</feature>
<proteinExistence type="predicted"/>
<organism evidence="4 5">
    <name type="scientific">Nephila pilipes</name>
    <name type="common">Giant wood spider</name>
    <name type="synonym">Nephila maculata</name>
    <dbReference type="NCBI Taxonomy" id="299642"/>
    <lineage>
        <taxon>Eukaryota</taxon>
        <taxon>Metazoa</taxon>
        <taxon>Ecdysozoa</taxon>
        <taxon>Arthropoda</taxon>
        <taxon>Chelicerata</taxon>
        <taxon>Arachnida</taxon>
        <taxon>Araneae</taxon>
        <taxon>Araneomorphae</taxon>
        <taxon>Entelegynae</taxon>
        <taxon>Araneoidea</taxon>
        <taxon>Nephilidae</taxon>
        <taxon>Nephila</taxon>
    </lineage>
</organism>
<keyword evidence="1" id="KW-0472">Membrane</keyword>
<sequence length="442" mass="49857">MYLKFRSGETMDSSNLVVCISFCLLSLSCGGMQIEKEENADWNNFIEAKLNYSDVTVTDYVIGNISKETVTEVIVKMTTQRMKNTSVMNIGVERTHFALMPLAIGGIALLSGLVFIAIVNAKNIHEINVPENKLDVYIDSVTMNETMCEMISFTDSIDKNIEMVCETTWHKSITLDVNHKCFDVNFKLDTGAEVNILPLYILNMFKVKPKLSETNLSLTTYGNFKLKPDGSLKISCSTNKLINVPLPFYVVNVKSIPILGLKGCKELKLIERIDAIECRVISKNELIKQYKDVFTGIGEFPSEPYHITLKDNSVPVIHPPRRVPQALQPKLKSTLNNLEKEGIVSKVNKPTDWVQSLVIVKKPNGNLRLCLDPRDLNKVLKRQHYQISCTDDIISRLEGKKIFSVVDLKEGFWHVPLDEVSSEICTFNTPFGRSNSTNCHLE</sequence>
<dbReference type="InterPro" id="IPR000477">
    <property type="entry name" value="RT_dom"/>
</dbReference>
<keyword evidence="1" id="KW-0812">Transmembrane</keyword>
<dbReference type="OrthoDB" id="6431143at2759"/>
<feature type="chain" id="PRO_5036497878" evidence="2">
    <location>
        <begin position="32"/>
        <end position="442"/>
    </location>
</feature>
<dbReference type="InterPro" id="IPR050951">
    <property type="entry name" value="Retrovirus_Pol_polyprotein"/>
</dbReference>
<feature type="signal peptide" evidence="2">
    <location>
        <begin position="1"/>
        <end position="31"/>
    </location>
</feature>
<dbReference type="FunFam" id="3.10.10.10:FF:000003">
    <property type="entry name" value="Retrovirus-related Pol polyprotein from transposon 297-like Protein"/>
    <property type="match status" value="1"/>
</dbReference>
<dbReference type="Gene3D" id="3.10.10.10">
    <property type="entry name" value="HIV Type 1 Reverse Transcriptase, subunit A, domain 1"/>
    <property type="match status" value="1"/>
</dbReference>
<evidence type="ECO:0000313" key="4">
    <source>
        <dbReference type="EMBL" id="GFT10873.1"/>
    </source>
</evidence>
<gene>
    <name evidence="4" type="primary">TY3B-I_1019</name>
    <name evidence="4" type="ORF">NPIL_450611</name>
</gene>
<keyword evidence="2" id="KW-0732">Signal</keyword>
<dbReference type="InterPro" id="IPR043128">
    <property type="entry name" value="Rev_trsase/Diguanyl_cyclase"/>
</dbReference>
<reference evidence="4" key="1">
    <citation type="submission" date="2020-08" db="EMBL/GenBank/DDBJ databases">
        <title>Multicomponent nature underlies the extraordinary mechanical properties of spider dragline silk.</title>
        <authorList>
            <person name="Kono N."/>
            <person name="Nakamura H."/>
            <person name="Mori M."/>
            <person name="Yoshida Y."/>
            <person name="Ohtoshi R."/>
            <person name="Malay A.D."/>
            <person name="Moran D.A.P."/>
            <person name="Tomita M."/>
            <person name="Numata K."/>
            <person name="Arakawa K."/>
        </authorList>
    </citation>
    <scope>NUCLEOTIDE SEQUENCE</scope>
</reference>
<evidence type="ECO:0000259" key="3">
    <source>
        <dbReference type="PROSITE" id="PS50878"/>
    </source>
</evidence>
<dbReference type="Gene3D" id="3.30.70.270">
    <property type="match status" value="1"/>
</dbReference>
<dbReference type="PROSITE" id="PS51257">
    <property type="entry name" value="PROKAR_LIPOPROTEIN"/>
    <property type="match status" value="1"/>
</dbReference>
<dbReference type="EMBL" id="BMAW01057424">
    <property type="protein sequence ID" value="GFT10873.1"/>
    <property type="molecule type" value="Genomic_DNA"/>
</dbReference>
<dbReference type="Proteomes" id="UP000887013">
    <property type="component" value="Unassembled WGS sequence"/>
</dbReference>
<keyword evidence="5" id="KW-1185">Reference proteome</keyword>
<accession>A0A8X6NFI3</accession>
<name>A0A8X6NFI3_NEPPI</name>
<dbReference type="PROSITE" id="PS50878">
    <property type="entry name" value="RT_POL"/>
    <property type="match status" value="1"/>
</dbReference>
<protein>
    <submittedName>
        <fullName evidence="4">Transposon Ty3-I Gag-Pol polyprotein</fullName>
    </submittedName>
</protein>
<evidence type="ECO:0000256" key="2">
    <source>
        <dbReference type="SAM" id="SignalP"/>
    </source>
</evidence>
<evidence type="ECO:0000256" key="1">
    <source>
        <dbReference type="SAM" id="Phobius"/>
    </source>
</evidence>
<dbReference type="PANTHER" id="PTHR37984">
    <property type="entry name" value="PROTEIN CBG26694"/>
    <property type="match status" value="1"/>
</dbReference>
<comment type="caution">
    <text evidence="4">The sequence shown here is derived from an EMBL/GenBank/DDBJ whole genome shotgun (WGS) entry which is preliminary data.</text>
</comment>
<dbReference type="SUPFAM" id="SSF56672">
    <property type="entry name" value="DNA/RNA polymerases"/>
    <property type="match status" value="1"/>
</dbReference>
<dbReference type="GO" id="GO:0071897">
    <property type="term" value="P:DNA biosynthetic process"/>
    <property type="evidence" value="ECO:0007669"/>
    <property type="project" value="UniProtKB-ARBA"/>
</dbReference>
<feature type="transmembrane region" description="Helical" evidence="1">
    <location>
        <begin position="97"/>
        <end position="119"/>
    </location>
</feature>
<dbReference type="Pfam" id="PF00078">
    <property type="entry name" value="RVT_1"/>
    <property type="match status" value="1"/>
</dbReference>